<comment type="caution">
    <text evidence="1">The sequence shown here is derived from an EMBL/GenBank/DDBJ whole genome shotgun (WGS) entry which is preliminary data.</text>
</comment>
<protein>
    <submittedName>
        <fullName evidence="1">Uncharacterized protein</fullName>
    </submittedName>
</protein>
<evidence type="ECO:0000313" key="2">
    <source>
        <dbReference type="Proteomes" id="UP000578077"/>
    </source>
</evidence>
<dbReference type="EMBL" id="JACHLY010000001">
    <property type="protein sequence ID" value="MBB5998765.1"/>
    <property type="molecule type" value="Genomic_DNA"/>
</dbReference>
<proteinExistence type="predicted"/>
<gene>
    <name evidence="1" type="ORF">HNR25_002516</name>
</gene>
<dbReference type="RefSeq" id="WP_184635244.1">
    <property type="nucleotide sequence ID" value="NZ_BAABKT010000013.1"/>
</dbReference>
<evidence type="ECO:0000313" key="1">
    <source>
        <dbReference type="EMBL" id="MBB5998765.1"/>
    </source>
</evidence>
<keyword evidence="2" id="KW-1185">Reference proteome</keyword>
<sequence length="261" mass="28631">MGAAPMSSTVFTQINTEWSRMVADPRIERTVSAWADADARLQQAHGLSQIEEFSRRTIDERTDALFRAILDIANGGSDDGELAGRIILQLMLGRVVVNATALRGWVGDPDEQAQAAVAAMWQTIRETPADRDRYITPYLAWTSHKKGKELAQSGAREIPVADVGDHESLSGQQPPLNPSEELLKLVSWSVAEKILSAPEAELLLERYGAPSPGRATWVSVGDPEPIAQRRGISPEAMRQRCSRTARKLSQAAARYIATNTF</sequence>
<dbReference type="Proteomes" id="UP000578077">
    <property type="component" value="Unassembled WGS sequence"/>
</dbReference>
<name>A0A841E6I0_9ACTN</name>
<dbReference type="AlphaFoldDB" id="A0A841E6I0"/>
<accession>A0A841E6I0</accession>
<organism evidence="1 2">
    <name type="scientific">Streptomonospora salina</name>
    <dbReference type="NCBI Taxonomy" id="104205"/>
    <lineage>
        <taxon>Bacteria</taxon>
        <taxon>Bacillati</taxon>
        <taxon>Actinomycetota</taxon>
        <taxon>Actinomycetes</taxon>
        <taxon>Streptosporangiales</taxon>
        <taxon>Nocardiopsidaceae</taxon>
        <taxon>Streptomonospora</taxon>
    </lineage>
</organism>
<reference evidence="1 2" key="1">
    <citation type="submission" date="2020-08" db="EMBL/GenBank/DDBJ databases">
        <title>Sequencing the genomes of 1000 actinobacteria strains.</title>
        <authorList>
            <person name="Klenk H.-P."/>
        </authorList>
    </citation>
    <scope>NUCLEOTIDE SEQUENCE [LARGE SCALE GENOMIC DNA]</scope>
    <source>
        <strain evidence="1 2">DSM 44593</strain>
    </source>
</reference>